<comment type="caution">
    <text evidence="1">The sequence shown here is derived from an EMBL/GenBank/DDBJ whole genome shotgun (WGS) entry which is preliminary data.</text>
</comment>
<evidence type="ECO:0000313" key="2">
    <source>
        <dbReference type="Proteomes" id="UP000286581"/>
    </source>
</evidence>
<dbReference type="AlphaFoldDB" id="A0A413BG89"/>
<sequence length="71" mass="8233">MNKETINEETMEELFEIFTDEMLAGKISYDDYLPKFRENTGVTENSPYELMYRGFIGGLYIASCVTEDTNN</sequence>
<dbReference type="Proteomes" id="UP000286581">
    <property type="component" value="Unassembled WGS sequence"/>
</dbReference>
<dbReference type="RefSeq" id="WP_151198833.1">
    <property type="nucleotide sequence ID" value="NZ_JAAISH010000007.1"/>
</dbReference>
<organism evidence="1 2">
    <name type="scientific">Agathobacter rectalis</name>
    <dbReference type="NCBI Taxonomy" id="39491"/>
    <lineage>
        <taxon>Bacteria</taxon>
        <taxon>Bacillati</taxon>
        <taxon>Bacillota</taxon>
        <taxon>Clostridia</taxon>
        <taxon>Lachnospirales</taxon>
        <taxon>Lachnospiraceae</taxon>
        <taxon>Agathobacter</taxon>
    </lineage>
</organism>
<dbReference type="EMBL" id="QSAE01000025">
    <property type="protein sequence ID" value="RGW39583.1"/>
    <property type="molecule type" value="Genomic_DNA"/>
</dbReference>
<evidence type="ECO:0000313" key="1">
    <source>
        <dbReference type="EMBL" id="RGW39583.1"/>
    </source>
</evidence>
<name>A0A413BG89_9FIRM</name>
<proteinExistence type="predicted"/>
<protein>
    <submittedName>
        <fullName evidence="1">Uncharacterized protein</fullName>
    </submittedName>
</protein>
<accession>A0A413BG89</accession>
<gene>
    <name evidence="1" type="ORF">DWV78_08870</name>
</gene>
<reference evidence="1 2" key="1">
    <citation type="submission" date="2018-08" db="EMBL/GenBank/DDBJ databases">
        <title>A genome reference for cultivated species of the human gut microbiota.</title>
        <authorList>
            <person name="Zou Y."/>
            <person name="Xue W."/>
            <person name="Luo G."/>
        </authorList>
    </citation>
    <scope>NUCLEOTIDE SEQUENCE [LARGE SCALE GENOMIC DNA]</scope>
    <source>
        <strain evidence="1 2">AF12-8</strain>
    </source>
</reference>